<keyword evidence="1" id="KW-0862">Zinc</keyword>
<evidence type="ECO:0000256" key="1">
    <source>
        <dbReference type="PIRSR" id="PIRSR607822-1"/>
    </source>
</evidence>
<feature type="binding site" evidence="1">
    <location>
        <position position="319"/>
    </location>
    <ligand>
        <name>Zn(2+)</name>
        <dbReference type="ChEBI" id="CHEBI:29105"/>
    </ligand>
</feature>
<dbReference type="Proteomes" id="UP000093366">
    <property type="component" value="Unassembled WGS sequence"/>
</dbReference>
<dbReference type="GO" id="GO:0031179">
    <property type="term" value="P:peptide modification"/>
    <property type="evidence" value="ECO:0007669"/>
    <property type="project" value="InterPro"/>
</dbReference>
<feature type="binding site" evidence="1">
    <location>
        <position position="320"/>
    </location>
    <ligand>
        <name>Zn(2+)</name>
        <dbReference type="ChEBI" id="CHEBI:29105"/>
    </ligand>
</feature>
<feature type="binding site" evidence="1">
    <location>
        <position position="270"/>
    </location>
    <ligand>
        <name>Zn(2+)</name>
        <dbReference type="ChEBI" id="CHEBI:29105"/>
    </ligand>
</feature>
<dbReference type="PRINTS" id="PR01950">
    <property type="entry name" value="LANCSUPER"/>
</dbReference>
<dbReference type="InterPro" id="IPR007822">
    <property type="entry name" value="LANC-like"/>
</dbReference>
<dbReference type="CDD" id="cd04793">
    <property type="entry name" value="LanC"/>
    <property type="match status" value="1"/>
</dbReference>
<dbReference type="PANTHER" id="PTHR12736">
    <property type="entry name" value="LANC-LIKE PROTEIN"/>
    <property type="match status" value="1"/>
</dbReference>
<dbReference type="Gene3D" id="1.50.10.20">
    <property type="match status" value="1"/>
</dbReference>
<dbReference type="SMART" id="SM01260">
    <property type="entry name" value="LANC_like"/>
    <property type="match status" value="1"/>
</dbReference>
<reference evidence="3" key="1">
    <citation type="submission" date="2016-07" db="EMBL/GenBank/DDBJ databases">
        <authorList>
            <person name="Florea S."/>
            <person name="Webb J.S."/>
            <person name="Jaromczyk J."/>
            <person name="Schardl C.L."/>
        </authorList>
    </citation>
    <scope>NUCLEOTIDE SEQUENCE [LARGE SCALE GENOMIC DNA]</scope>
    <source>
        <strain evidence="3">IPB1</strain>
    </source>
</reference>
<dbReference type="SUPFAM" id="SSF158745">
    <property type="entry name" value="LanC-like"/>
    <property type="match status" value="1"/>
</dbReference>
<dbReference type="GO" id="GO:0005886">
    <property type="term" value="C:plasma membrane"/>
    <property type="evidence" value="ECO:0007669"/>
    <property type="project" value="TreeGrafter"/>
</dbReference>
<dbReference type="AlphaFoldDB" id="A0A1C0TKT3"/>
<dbReference type="RefSeq" id="WP_065792428.1">
    <property type="nucleotide sequence ID" value="NZ_MAUJ01000009.1"/>
</dbReference>
<keyword evidence="1" id="KW-0479">Metal-binding</keyword>
<evidence type="ECO:0000313" key="2">
    <source>
        <dbReference type="EMBL" id="OCQ19224.1"/>
    </source>
</evidence>
<dbReference type="Pfam" id="PF05147">
    <property type="entry name" value="LANC_like"/>
    <property type="match status" value="1"/>
</dbReference>
<name>A0A1C0TKT3_9GAMM</name>
<dbReference type="InterPro" id="IPR033889">
    <property type="entry name" value="LanC"/>
</dbReference>
<evidence type="ECO:0000313" key="3">
    <source>
        <dbReference type="Proteomes" id="UP000093366"/>
    </source>
</evidence>
<dbReference type="PRINTS" id="PR01955">
    <property type="entry name" value="LANCFRANKIA"/>
</dbReference>
<gene>
    <name evidence="2" type="ORF">A7985_21050</name>
</gene>
<proteinExistence type="predicted"/>
<organism evidence="2 3">
    <name type="scientific">Pseudoalteromonas luteoviolacea</name>
    <dbReference type="NCBI Taxonomy" id="43657"/>
    <lineage>
        <taxon>Bacteria</taxon>
        <taxon>Pseudomonadati</taxon>
        <taxon>Pseudomonadota</taxon>
        <taxon>Gammaproteobacteria</taxon>
        <taxon>Alteromonadales</taxon>
        <taxon>Pseudoalteromonadaceae</taxon>
        <taxon>Pseudoalteromonas</taxon>
    </lineage>
</organism>
<accession>A0A1C0TKT3</accession>
<dbReference type="PANTHER" id="PTHR12736:SF7">
    <property type="entry name" value="LANC-LIKE PROTEIN 3"/>
    <property type="match status" value="1"/>
</dbReference>
<protein>
    <submittedName>
        <fullName evidence="2">Lantibiotic biosynthesis protein</fullName>
    </submittedName>
</protein>
<sequence>MAELLSITEKQRQEVTEIIALLASRVSDNLKLGQVQQNGLLSGVAGQLLFLFNTYQFDQNLVDEAVFSDLLELLQDQLTDQSFELSNGLAGQAWVLEYFNQADEEDYDPQLLDDVDELFTQALDHDPWPGEIEMVLGLCGYAPYAARRAKFSKQHKLYNTIVTGLESTATYFENGHIAWSQPAQSVYRFDTDDREKPEFNLGLAHGVPGMIAALLPAHTIPSLNTRVTKLLSGACDWLIAHQNASGKENTRRSCYGSCAGSDEHSRLGWCYGDLTIAMILARAGKALDRPSYVDHALEVALHACKRDAEDGFINDAGVCHGFVGLALIFKLLDDLMPHPELKARSVYWVEYSLDKFRQEGIQALYSYNGIDKKHVEDFGFLMGYSGIGCALISLLNNDSSWTECLLMS</sequence>
<comment type="caution">
    <text evidence="2">The sequence shown here is derived from an EMBL/GenBank/DDBJ whole genome shotgun (WGS) entry which is preliminary data.</text>
</comment>
<dbReference type="GO" id="GO:0046872">
    <property type="term" value="F:metal ion binding"/>
    <property type="evidence" value="ECO:0007669"/>
    <property type="project" value="UniProtKB-KW"/>
</dbReference>
<dbReference type="OrthoDB" id="6313827at2"/>
<dbReference type="EMBL" id="MAUJ01000009">
    <property type="protein sequence ID" value="OCQ19224.1"/>
    <property type="molecule type" value="Genomic_DNA"/>
</dbReference>